<accession>A0A1S8B0S0</accession>
<dbReference type="Proteomes" id="UP000189370">
    <property type="component" value="Unassembled WGS sequence"/>
</dbReference>
<organism evidence="2 3">
    <name type="scientific">Natrinema saccharevitans</name>
    <dbReference type="NCBI Taxonomy" id="301967"/>
    <lineage>
        <taxon>Archaea</taxon>
        <taxon>Methanobacteriati</taxon>
        <taxon>Methanobacteriota</taxon>
        <taxon>Stenosarchaea group</taxon>
        <taxon>Halobacteria</taxon>
        <taxon>Halobacteriales</taxon>
        <taxon>Natrialbaceae</taxon>
        <taxon>Natrinema</taxon>
    </lineage>
</organism>
<proteinExistence type="predicted"/>
<evidence type="ECO:0000313" key="3">
    <source>
        <dbReference type="Proteomes" id="UP000189370"/>
    </source>
</evidence>
<dbReference type="EMBL" id="LWLN01000001">
    <property type="protein sequence ID" value="OLZ42446.1"/>
    <property type="molecule type" value="Genomic_DNA"/>
</dbReference>
<reference evidence="3" key="1">
    <citation type="submission" date="2016-04" db="EMBL/GenBank/DDBJ databases">
        <authorList>
            <person name="Chen S.-C."/>
            <person name="Lai M.-C."/>
        </authorList>
    </citation>
    <scope>NUCLEOTIDE SEQUENCE [LARGE SCALE GENOMIC DNA]</scope>
    <source>
        <strain evidence="3">AB14</strain>
    </source>
</reference>
<evidence type="ECO:0000313" key="2">
    <source>
        <dbReference type="EMBL" id="OLZ42446.1"/>
    </source>
</evidence>
<keyword evidence="3" id="KW-1185">Reference proteome</keyword>
<dbReference type="PROSITE" id="PS51257">
    <property type="entry name" value="PROKAR_LIPOPROTEIN"/>
    <property type="match status" value="1"/>
</dbReference>
<feature type="compositionally biased region" description="Low complexity" evidence="1">
    <location>
        <begin position="20"/>
        <end position="31"/>
    </location>
</feature>
<dbReference type="OrthoDB" id="205445at2157"/>
<protein>
    <submittedName>
        <fullName evidence="2">Uncharacterized protein</fullName>
    </submittedName>
</protein>
<dbReference type="STRING" id="301967.A6E15_16405"/>
<evidence type="ECO:0000256" key="1">
    <source>
        <dbReference type="SAM" id="MobiDB-lite"/>
    </source>
</evidence>
<comment type="caution">
    <text evidence="2">The sequence shown here is derived from an EMBL/GenBank/DDBJ whole genome shotgun (WGS) entry which is preliminary data.</text>
</comment>
<feature type="compositionally biased region" description="Acidic residues" evidence="1">
    <location>
        <begin position="39"/>
        <end position="54"/>
    </location>
</feature>
<sequence length="177" mass="17844">MGAIPRRRLLAVTGTALTGAVAGCTGSDDSGNGNGDGSTDGDDSTGNDGTDADEGAGGTLLGNVVVENLDDTSHSVDVIVEFDGEPEHWSTHGLEGGEGVDLERDWSTEPGAFRVLVRLDGGDPTRITPERWNGPNCVNVFVLIGREGGLTISGDTGGGPCGEGEATVDEAETGSGS</sequence>
<dbReference type="AlphaFoldDB" id="A0A1S8B0S0"/>
<feature type="compositionally biased region" description="Acidic residues" evidence="1">
    <location>
        <begin position="166"/>
        <end position="177"/>
    </location>
</feature>
<gene>
    <name evidence="2" type="ORF">A6E15_16405</name>
</gene>
<name>A0A1S8B0S0_9EURY</name>
<feature type="region of interest" description="Disordered" evidence="1">
    <location>
        <begin position="154"/>
        <end position="177"/>
    </location>
</feature>
<feature type="region of interest" description="Disordered" evidence="1">
    <location>
        <begin position="20"/>
        <end position="58"/>
    </location>
</feature>
<dbReference type="RefSeq" id="WP_076147873.1">
    <property type="nucleotide sequence ID" value="NZ_LWLN01000001.1"/>
</dbReference>